<evidence type="ECO:0000313" key="4">
    <source>
        <dbReference type="Proteomes" id="UP000275078"/>
    </source>
</evidence>
<keyword evidence="4" id="KW-1185">Reference proteome</keyword>
<protein>
    <submittedName>
        <fullName evidence="3">Uncharacterized protein</fullName>
    </submittedName>
</protein>
<accession>A0A3N4INZ9</accession>
<feature type="region of interest" description="Disordered" evidence="2">
    <location>
        <begin position="197"/>
        <end position="288"/>
    </location>
</feature>
<organism evidence="3 4">
    <name type="scientific">Ascobolus immersus RN42</name>
    <dbReference type="NCBI Taxonomy" id="1160509"/>
    <lineage>
        <taxon>Eukaryota</taxon>
        <taxon>Fungi</taxon>
        <taxon>Dikarya</taxon>
        <taxon>Ascomycota</taxon>
        <taxon>Pezizomycotina</taxon>
        <taxon>Pezizomycetes</taxon>
        <taxon>Pezizales</taxon>
        <taxon>Ascobolaceae</taxon>
        <taxon>Ascobolus</taxon>
    </lineage>
</organism>
<feature type="coiled-coil region" evidence="1">
    <location>
        <begin position="65"/>
        <end position="99"/>
    </location>
</feature>
<proteinExistence type="predicted"/>
<reference evidence="3 4" key="1">
    <citation type="journal article" date="2018" name="Nat. Ecol. Evol.">
        <title>Pezizomycetes genomes reveal the molecular basis of ectomycorrhizal truffle lifestyle.</title>
        <authorList>
            <person name="Murat C."/>
            <person name="Payen T."/>
            <person name="Noel B."/>
            <person name="Kuo A."/>
            <person name="Morin E."/>
            <person name="Chen J."/>
            <person name="Kohler A."/>
            <person name="Krizsan K."/>
            <person name="Balestrini R."/>
            <person name="Da Silva C."/>
            <person name="Montanini B."/>
            <person name="Hainaut M."/>
            <person name="Levati E."/>
            <person name="Barry K.W."/>
            <person name="Belfiori B."/>
            <person name="Cichocki N."/>
            <person name="Clum A."/>
            <person name="Dockter R.B."/>
            <person name="Fauchery L."/>
            <person name="Guy J."/>
            <person name="Iotti M."/>
            <person name="Le Tacon F."/>
            <person name="Lindquist E.A."/>
            <person name="Lipzen A."/>
            <person name="Malagnac F."/>
            <person name="Mello A."/>
            <person name="Molinier V."/>
            <person name="Miyauchi S."/>
            <person name="Poulain J."/>
            <person name="Riccioni C."/>
            <person name="Rubini A."/>
            <person name="Sitrit Y."/>
            <person name="Splivallo R."/>
            <person name="Traeger S."/>
            <person name="Wang M."/>
            <person name="Zifcakova L."/>
            <person name="Wipf D."/>
            <person name="Zambonelli A."/>
            <person name="Paolocci F."/>
            <person name="Nowrousian M."/>
            <person name="Ottonello S."/>
            <person name="Baldrian P."/>
            <person name="Spatafora J.W."/>
            <person name="Henrissat B."/>
            <person name="Nagy L.G."/>
            <person name="Aury J.M."/>
            <person name="Wincker P."/>
            <person name="Grigoriev I.V."/>
            <person name="Bonfante P."/>
            <person name="Martin F.M."/>
        </authorList>
    </citation>
    <scope>NUCLEOTIDE SEQUENCE [LARGE SCALE GENOMIC DNA]</scope>
    <source>
        <strain evidence="3 4">RN42</strain>
    </source>
</reference>
<evidence type="ECO:0000256" key="1">
    <source>
        <dbReference type="SAM" id="Coils"/>
    </source>
</evidence>
<evidence type="ECO:0000313" key="3">
    <source>
        <dbReference type="EMBL" id="RPA85890.1"/>
    </source>
</evidence>
<keyword evidence="1" id="KW-0175">Coiled coil</keyword>
<sequence length="288" mass="32378">MFRIRLLKLPINIRSPTELLKLPISIRSPAELPKLPRRNHSLVSWLSMRSSRRKNLLKESAHQLALQKQQQKERAARRLAKEQQQQKEAAHQLAIQQQQTGARHLENARKVLDAESLVGYNGRATLSRTSKTHPIECKDGSYDLYPRDAPLGYSHNDRSLSQEEELRTHLYNDTCVESTPPSSQVLSQDRLPIFQAATRPPINTPSPKRNSDALSGASAKAAPSKRRWIDESLAPHGQFHPMQNAHIEATWSSPEAGHVLPNAASYERKSPAQFTPSPKGPTDTLKNI</sequence>
<dbReference type="Proteomes" id="UP000275078">
    <property type="component" value="Unassembled WGS sequence"/>
</dbReference>
<dbReference type="AlphaFoldDB" id="A0A3N4INZ9"/>
<gene>
    <name evidence="3" type="ORF">BJ508DRAFT_302277</name>
</gene>
<dbReference type="EMBL" id="ML119651">
    <property type="protein sequence ID" value="RPA85890.1"/>
    <property type="molecule type" value="Genomic_DNA"/>
</dbReference>
<evidence type="ECO:0000256" key="2">
    <source>
        <dbReference type="SAM" id="MobiDB-lite"/>
    </source>
</evidence>
<name>A0A3N4INZ9_ASCIM</name>